<dbReference type="Ensembl" id="ENSDCDT00010048197.1">
    <property type="protein sequence ID" value="ENSDCDP00010038535.1"/>
    <property type="gene ID" value="ENSDCDG00010024927.1"/>
</dbReference>
<feature type="compositionally biased region" description="Basic residues" evidence="1">
    <location>
        <begin position="53"/>
        <end position="70"/>
    </location>
</feature>
<dbReference type="Proteomes" id="UP000694580">
    <property type="component" value="Chromosome 19"/>
</dbReference>
<reference evidence="2" key="2">
    <citation type="submission" date="2025-08" db="UniProtKB">
        <authorList>
            <consortium name="Ensembl"/>
        </authorList>
    </citation>
    <scope>IDENTIFICATION</scope>
</reference>
<evidence type="ECO:0000313" key="2">
    <source>
        <dbReference type="Ensembl" id="ENSDCDP00010038535.1"/>
    </source>
</evidence>
<protein>
    <submittedName>
        <fullName evidence="2">Uncharacterized protein</fullName>
    </submittedName>
</protein>
<evidence type="ECO:0000256" key="1">
    <source>
        <dbReference type="SAM" id="MobiDB-lite"/>
    </source>
</evidence>
<dbReference type="AlphaFoldDB" id="A0AAY4CZ29"/>
<sequence length="113" mass="13035">MTKRKEEPAPPASSGWAARTQRQERNRFLLRHPIVCTLVRLCMEGLQARTHSHTHIYTHKKQEGKRRARSRNGEKVCRPTCQDEEKCIKPHQLGPGNARCETCAQPLRRIITA</sequence>
<evidence type="ECO:0000313" key="3">
    <source>
        <dbReference type="Proteomes" id="UP000694580"/>
    </source>
</evidence>
<reference evidence="2 3" key="1">
    <citation type="submission" date="2020-06" db="EMBL/GenBank/DDBJ databases">
        <authorList>
            <consortium name="Wellcome Sanger Institute Data Sharing"/>
        </authorList>
    </citation>
    <scope>NUCLEOTIDE SEQUENCE [LARGE SCALE GENOMIC DNA]</scope>
</reference>
<proteinExistence type="predicted"/>
<feature type="region of interest" description="Disordered" evidence="1">
    <location>
        <begin position="1"/>
        <end position="20"/>
    </location>
</feature>
<name>A0AAY4CZ29_9TELE</name>
<organism evidence="2 3">
    <name type="scientific">Denticeps clupeoides</name>
    <name type="common">denticle herring</name>
    <dbReference type="NCBI Taxonomy" id="299321"/>
    <lineage>
        <taxon>Eukaryota</taxon>
        <taxon>Metazoa</taxon>
        <taxon>Chordata</taxon>
        <taxon>Craniata</taxon>
        <taxon>Vertebrata</taxon>
        <taxon>Euteleostomi</taxon>
        <taxon>Actinopterygii</taxon>
        <taxon>Neopterygii</taxon>
        <taxon>Teleostei</taxon>
        <taxon>Clupei</taxon>
        <taxon>Clupeiformes</taxon>
        <taxon>Denticipitoidei</taxon>
        <taxon>Denticipitidae</taxon>
        <taxon>Denticeps</taxon>
    </lineage>
</organism>
<keyword evidence="3" id="KW-1185">Reference proteome</keyword>
<accession>A0AAY4CZ29</accession>
<feature type="region of interest" description="Disordered" evidence="1">
    <location>
        <begin position="53"/>
        <end position="75"/>
    </location>
</feature>
<reference evidence="2" key="3">
    <citation type="submission" date="2025-09" db="UniProtKB">
        <authorList>
            <consortium name="Ensembl"/>
        </authorList>
    </citation>
    <scope>IDENTIFICATION</scope>
</reference>